<reference evidence="5" key="1">
    <citation type="submission" date="2019-11" db="EMBL/GenBank/DDBJ databases">
        <authorList>
            <person name="Feng L."/>
        </authorList>
    </citation>
    <scope>NUCLEOTIDE SEQUENCE</scope>
    <source>
        <strain evidence="5">FmagnaLFYP121</strain>
    </source>
</reference>
<dbReference type="SUPFAM" id="SSF46785">
    <property type="entry name" value="Winged helix' DNA-binding domain"/>
    <property type="match status" value="1"/>
</dbReference>
<keyword evidence="2" id="KW-0238">DNA-binding</keyword>
<evidence type="ECO:0000256" key="3">
    <source>
        <dbReference type="ARBA" id="ARBA00023163"/>
    </source>
</evidence>
<dbReference type="Pfam" id="PF00392">
    <property type="entry name" value="GntR"/>
    <property type="match status" value="1"/>
</dbReference>
<dbReference type="InterPro" id="IPR036390">
    <property type="entry name" value="WH_DNA-bd_sf"/>
</dbReference>
<feature type="domain" description="HTH gntR-type" evidence="4">
    <location>
        <begin position="3"/>
        <end position="71"/>
    </location>
</feature>
<dbReference type="SMART" id="SM00345">
    <property type="entry name" value="HTH_GNTR"/>
    <property type="match status" value="1"/>
</dbReference>
<dbReference type="GO" id="GO:0003677">
    <property type="term" value="F:DNA binding"/>
    <property type="evidence" value="ECO:0007669"/>
    <property type="project" value="UniProtKB-KW"/>
</dbReference>
<dbReference type="InterPro" id="IPR000524">
    <property type="entry name" value="Tscrpt_reg_HTH_GntR"/>
</dbReference>
<dbReference type="PROSITE" id="PS50949">
    <property type="entry name" value="HTH_GNTR"/>
    <property type="match status" value="1"/>
</dbReference>
<accession>A0A6N2ZHX5</accession>
<evidence type="ECO:0000259" key="4">
    <source>
        <dbReference type="PROSITE" id="PS50949"/>
    </source>
</evidence>
<evidence type="ECO:0000256" key="1">
    <source>
        <dbReference type="ARBA" id="ARBA00023015"/>
    </source>
</evidence>
<dbReference type="PANTHER" id="PTHR38445:SF9">
    <property type="entry name" value="HTH-TYPE TRANSCRIPTIONAL REPRESSOR YTRA"/>
    <property type="match status" value="1"/>
</dbReference>
<evidence type="ECO:0000256" key="2">
    <source>
        <dbReference type="ARBA" id="ARBA00023125"/>
    </source>
</evidence>
<dbReference type="Gene3D" id="1.10.10.10">
    <property type="entry name" value="Winged helix-like DNA-binding domain superfamily/Winged helix DNA-binding domain"/>
    <property type="match status" value="1"/>
</dbReference>
<protein>
    <submittedName>
        <fullName evidence="5">Putative HTH-type transcriptional regulator YdcR</fullName>
    </submittedName>
</protein>
<dbReference type="GO" id="GO:0003700">
    <property type="term" value="F:DNA-binding transcription factor activity"/>
    <property type="evidence" value="ECO:0007669"/>
    <property type="project" value="InterPro"/>
</dbReference>
<dbReference type="InterPro" id="IPR036388">
    <property type="entry name" value="WH-like_DNA-bd_sf"/>
</dbReference>
<keyword evidence="1" id="KW-0805">Transcription regulation</keyword>
<keyword evidence="3" id="KW-0804">Transcription</keyword>
<name>A0A6N2ZHX5_FINMA</name>
<dbReference type="PANTHER" id="PTHR38445">
    <property type="entry name" value="HTH-TYPE TRANSCRIPTIONAL REPRESSOR YTRA"/>
    <property type="match status" value="1"/>
</dbReference>
<organism evidence="5">
    <name type="scientific">Finegoldia magna</name>
    <name type="common">Peptostreptococcus magnus</name>
    <dbReference type="NCBI Taxonomy" id="1260"/>
    <lineage>
        <taxon>Bacteria</taxon>
        <taxon>Bacillati</taxon>
        <taxon>Bacillota</taxon>
        <taxon>Tissierellia</taxon>
        <taxon>Tissierellales</taxon>
        <taxon>Peptoniphilaceae</taxon>
        <taxon>Finegoldia</taxon>
    </lineage>
</organism>
<evidence type="ECO:0000313" key="5">
    <source>
        <dbReference type="EMBL" id="VYT79044.1"/>
    </source>
</evidence>
<sequence length="131" mass="15090">MNVYLYLQIASALRVSILRGDYVPGQQMPPIRALVQREGCNPATVQKALKVLEKQGLIVSRGSKGYFVIESEKKIIELRNQHLNRLTKILFEKLYVLGFSDSEIIKLFDRIETKKMNKNQLCIKKIKILTI</sequence>
<dbReference type="CDD" id="cd07377">
    <property type="entry name" value="WHTH_GntR"/>
    <property type="match status" value="1"/>
</dbReference>
<gene>
    <name evidence="5" type="primary">ydcR</name>
    <name evidence="5" type="ORF">FMLFYP121_00562</name>
</gene>
<dbReference type="RefSeq" id="WP_023059891.1">
    <property type="nucleotide sequence ID" value="NZ_CACRTP010000007.1"/>
</dbReference>
<dbReference type="AlphaFoldDB" id="A0A6N2ZHX5"/>
<proteinExistence type="predicted"/>
<dbReference type="EMBL" id="CACRTP010000007">
    <property type="protein sequence ID" value="VYT79044.1"/>
    <property type="molecule type" value="Genomic_DNA"/>
</dbReference>